<protein>
    <submittedName>
        <fullName evidence="4">AraC family transcriptional regulator</fullName>
    </submittedName>
</protein>
<sequence>MNYLSSVEINENQSANKRCYDGHIEKFVFTNSLECYGIKLKSHQDSKINFQSQYSSAIYVCVNLSSNVSLQLSCEKSQITIPPFASLLVPFQEAENISFKCKSLVDYDFLVLKVYQSHLDEDHLKLLQNLQKENVFLNPFTSQKRLIPNLAICEMARKLKHLDYISSENKFMARGYINIIIGMKFKEILCEQSSISNHLSGYEIQQLEMITAQIKENPQEDYTINDLCKKSGLSVSKLQAGFKEKHGCTVTIHIRNVRLEKALTM</sequence>
<evidence type="ECO:0000256" key="1">
    <source>
        <dbReference type="ARBA" id="ARBA00023015"/>
    </source>
</evidence>
<dbReference type="Gene3D" id="1.10.10.60">
    <property type="entry name" value="Homeodomain-like"/>
    <property type="match status" value="1"/>
</dbReference>
<keyword evidence="5" id="KW-1185">Reference proteome</keyword>
<keyword evidence="2" id="KW-0804">Transcription</keyword>
<dbReference type="InterPro" id="IPR053142">
    <property type="entry name" value="PchR_regulatory_protein"/>
</dbReference>
<proteinExistence type="predicted"/>
<dbReference type="OrthoDB" id="2666928at2"/>
<dbReference type="Proteomes" id="UP000289792">
    <property type="component" value="Unassembled WGS sequence"/>
</dbReference>
<dbReference type="InterPro" id="IPR009057">
    <property type="entry name" value="Homeodomain-like_sf"/>
</dbReference>
<gene>
    <name evidence="4" type="ORF">ESZ48_18355</name>
</gene>
<dbReference type="InterPro" id="IPR018060">
    <property type="entry name" value="HTH_AraC"/>
</dbReference>
<dbReference type="RefSeq" id="WP_129018962.1">
    <property type="nucleotide sequence ID" value="NZ_SDDZ01000019.1"/>
</dbReference>
<feature type="domain" description="HTH araC/xylS-type" evidence="3">
    <location>
        <begin position="208"/>
        <end position="265"/>
    </location>
</feature>
<organism evidence="4 5">
    <name type="scientific">Gelidibacter gilvus</name>
    <dbReference type="NCBI Taxonomy" id="59602"/>
    <lineage>
        <taxon>Bacteria</taxon>
        <taxon>Pseudomonadati</taxon>
        <taxon>Bacteroidota</taxon>
        <taxon>Flavobacteriia</taxon>
        <taxon>Flavobacteriales</taxon>
        <taxon>Flavobacteriaceae</taxon>
        <taxon>Gelidibacter</taxon>
    </lineage>
</organism>
<name>A0A4Q0XEF5_9FLAO</name>
<keyword evidence="1" id="KW-0805">Transcription regulation</keyword>
<accession>A0A4Q0XEF5</accession>
<dbReference type="PANTHER" id="PTHR47893">
    <property type="entry name" value="REGULATORY PROTEIN PCHR"/>
    <property type="match status" value="1"/>
</dbReference>
<reference evidence="4 5" key="1">
    <citation type="submission" date="2019-01" db="EMBL/GenBank/DDBJ databases">
        <title>Genome sequence of the Antarctic species Gelidibacter gilvus ACAM 158(T).</title>
        <authorList>
            <person name="Bowman J.P."/>
        </authorList>
    </citation>
    <scope>NUCLEOTIDE SEQUENCE [LARGE SCALE GENOMIC DNA]</scope>
    <source>
        <strain evidence="4 5">IC158</strain>
    </source>
</reference>
<dbReference type="AlphaFoldDB" id="A0A4Q0XEF5"/>
<dbReference type="GO" id="GO:0003700">
    <property type="term" value="F:DNA-binding transcription factor activity"/>
    <property type="evidence" value="ECO:0007669"/>
    <property type="project" value="InterPro"/>
</dbReference>
<comment type="caution">
    <text evidence="4">The sequence shown here is derived from an EMBL/GenBank/DDBJ whole genome shotgun (WGS) entry which is preliminary data.</text>
</comment>
<dbReference type="PANTHER" id="PTHR47893:SF1">
    <property type="entry name" value="REGULATORY PROTEIN PCHR"/>
    <property type="match status" value="1"/>
</dbReference>
<evidence type="ECO:0000313" key="4">
    <source>
        <dbReference type="EMBL" id="RXJ44362.1"/>
    </source>
</evidence>
<evidence type="ECO:0000256" key="2">
    <source>
        <dbReference type="ARBA" id="ARBA00023163"/>
    </source>
</evidence>
<evidence type="ECO:0000313" key="5">
    <source>
        <dbReference type="Proteomes" id="UP000289792"/>
    </source>
</evidence>
<dbReference type="SUPFAM" id="SSF46689">
    <property type="entry name" value="Homeodomain-like"/>
    <property type="match status" value="1"/>
</dbReference>
<dbReference type="PROSITE" id="PS01124">
    <property type="entry name" value="HTH_ARAC_FAMILY_2"/>
    <property type="match status" value="1"/>
</dbReference>
<dbReference type="GO" id="GO:0043565">
    <property type="term" value="F:sequence-specific DNA binding"/>
    <property type="evidence" value="ECO:0007669"/>
    <property type="project" value="InterPro"/>
</dbReference>
<dbReference type="EMBL" id="SDDZ01000019">
    <property type="protein sequence ID" value="RXJ44362.1"/>
    <property type="molecule type" value="Genomic_DNA"/>
</dbReference>
<evidence type="ECO:0000259" key="3">
    <source>
        <dbReference type="PROSITE" id="PS01124"/>
    </source>
</evidence>